<dbReference type="GO" id="GO:0016787">
    <property type="term" value="F:hydrolase activity"/>
    <property type="evidence" value="ECO:0007669"/>
    <property type="project" value="UniProtKB-KW"/>
</dbReference>
<dbReference type="EMBL" id="UOEP01000128">
    <property type="protein sequence ID" value="VAW20748.1"/>
    <property type="molecule type" value="Genomic_DNA"/>
</dbReference>
<dbReference type="CDD" id="cd00077">
    <property type="entry name" value="HDc"/>
    <property type="match status" value="1"/>
</dbReference>
<keyword evidence="2" id="KW-0378">Hydrolase</keyword>
<organism evidence="2">
    <name type="scientific">hydrothermal vent metagenome</name>
    <dbReference type="NCBI Taxonomy" id="652676"/>
    <lineage>
        <taxon>unclassified sequences</taxon>
        <taxon>metagenomes</taxon>
        <taxon>ecological metagenomes</taxon>
    </lineage>
</organism>
<dbReference type="Pfam" id="PF01966">
    <property type="entry name" value="HD"/>
    <property type="match status" value="1"/>
</dbReference>
<name>A0A3B0TS31_9ZZZZ</name>
<accession>A0A3B0TS31</accession>
<reference evidence="2" key="1">
    <citation type="submission" date="2018-06" db="EMBL/GenBank/DDBJ databases">
        <authorList>
            <person name="Zhirakovskaya E."/>
        </authorList>
    </citation>
    <scope>NUCLEOTIDE SEQUENCE</scope>
</reference>
<proteinExistence type="predicted"/>
<dbReference type="InterPro" id="IPR006674">
    <property type="entry name" value="HD_domain"/>
</dbReference>
<evidence type="ECO:0000313" key="2">
    <source>
        <dbReference type="EMBL" id="VAW20748.1"/>
    </source>
</evidence>
<dbReference type="Gene3D" id="1.10.3210.10">
    <property type="entry name" value="Hypothetical protein af1432"/>
    <property type="match status" value="1"/>
</dbReference>
<dbReference type="InterPro" id="IPR003607">
    <property type="entry name" value="HD/PDEase_dom"/>
</dbReference>
<sequence>MELYDKLQYCKSFFEEYIASFEVKDPGHVKNFAIKKGHSYRVVEIIEYISRKLGVDEEGLILASLIALLHDIGRFPQLVKYNTFNDDASVDHARLSVEVIKEQGLLDKLDEKLAETVYTAIRLHNKFELPDKMEESHEFFSKLIRDADKIDILKVIIDYYENKNRVPNHTLTWELPVGEGISEKVAKAAINGELVSKELVKTQNDIKVMQMSWVYDLNFKPSFQLISEKRYIDKIYNTLPKRDDVIEIYRSIKIYLENQFMK</sequence>
<evidence type="ECO:0000259" key="1">
    <source>
        <dbReference type="PROSITE" id="PS51831"/>
    </source>
</evidence>
<gene>
    <name evidence="2" type="ORF">MNBD_BACTEROID01-1119</name>
</gene>
<dbReference type="SUPFAM" id="SSF109604">
    <property type="entry name" value="HD-domain/PDEase-like"/>
    <property type="match status" value="1"/>
</dbReference>
<protein>
    <submittedName>
        <fullName evidence="2">Metal-dependent phosphohydrolase</fullName>
    </submittedName>
</protein>
<feature type="domain" description="HD" evidence="1">
    <location>
        <begin position="35"/>
        <end position="153"/>
    </location>
</feature>
<dbReference type="AlphaFoldDB" id="A0A3B0TS31"/>
<dbReference type="PROSITE" id="PS51831">
    <property type="entry name" value="HD"/>
    <property type="match status" value="1"/>
</dbReference>